<evidence type="ECO:0000259" key="2">
    <source>
        <dbReference type="PROSITE" id="PS51671"/>
    </source>
</evidence>
<gene>
    <name evidence="4" type="ORF">C7957_12125</name>
    <name evidence="3" type="ORF">C8C76_12537</name>
</gene>
<dbReference type="InterPro" id="IPR050990">
    <property type="entry name" value="UPF0237/GcvR_regulator"/>
</dbReference>
<dbReference type="PANTHER" id="PTHR34875">
    <property type="entry name" value="UPF0237 PROTEIN MJ1558"/>
    <property type="match status" value="1"/>
</dbReference>
<dbReference type="AlphaFoldDB" id="A0A2T5RHP3"/>
<dbReference type="HAMAP" id="MF_01054">
    <property type="entry name" value="UPF0237"/>
    <property type="match status" value="1"/>
</dbReference>
<dbReference type="NCBIfam" id="NF001220">
    <property type="entry name" value="PRK00194.1"/>
    <property type="match status" value="1"/>
</dbReference>
<dbReference type="Proteomes" id="UP000244089">
    <property type="component" value="Unassembled WGS sequence"/>
</dbReference>
<evidence type="ECO:0000313" key="4">
    <source>
        <dbReference type="EMBL" id="TDP90087.1"/>
    </source>
</evidence>
<evidence type="ECO:0000313" key="5">
    <source>
        <dbReference type="Proteomes" id="UP000244089"/>
    </source>
</evidence>
<dbReference type="CDD" id="cd04872">
    <property type="entry name" value="ACT_1ZPV"/>
    <property type="match status" value="1"/>
</dbReference>
<reference evidence="3 5" key="1">
    <citation type="submission" date="2018-04" db="EMBL/GenBank/DDBJ databases">
        <title>Subsurface microbial communities from deep shales in Ohio and West Virginia, USA.</title>
        <authorList>
            <person name="Wrighton K."/>
        </authorList>
    </citation>
    <scope>NUCLEOTIDE SEQUENCE [LARGE SCALE GENOMIC DNA]</scope>
    <source>
        <strain evidence="4 6">MSL 7</strain>
        <strain evidence="3 5">WC1</strain>
    </source>
</reference>
<dbReference type="Pfam" id="PF13740">
    <property type="entry name" value="ACT_6"/>
    <property type="match status" value="1"/>
</dbReference>
<comment type="similarity">
    <text evidence="1">Belongs to the UPF0237 family.</text>
</comment>
<dbReference type="PROSITE" id="PS51671">
    <property type="entry name" value="ACT"/>
    <property type="match status" value="1"/>
</dbReference>
<dbReference type="Proteomes" id="UP000295176">
    <property type="component" value="Unassembled WGS sequence"/>
</dbReference>
<protein>
    <recommendedName>
        <fullName evidence="1">UPF0237 protein C7957_12125</fullName>
    </recommendedName>
</protein>
<dbReference type="InterPro" id="IPR045865">
    <property type="entry name" value="ACT-like_dom_sf"/>
</dbReference>
<feature type="domain" description="ACT" evidence="2">
    <location>
        <begin position="16"/>
        <end position="90"/>
    </location>
</feature>
<proteinExistence type="inferred from homology"/>
<accession>A0A2T5RHP3</accession>
<dbReference type="EMBL" id="QAXS01000025">
    <property type="protein sequence ID" value="PTV96770.1"/>
    <property type="molecule type" value="Genomic_DNA"/>
</dbReference>
<dbReference type="InterPro" id="IPR002912">
    <property type="entry name" value="ACT_dom"/>
</dbReference>
<sequence>MSIYSRRERKIFVKAIISVIGVDQIGIIAEVSTLLAEKKVNILDISQTILDDYFTMTMLVELDSLEIPLEELKKELKQKGEKLGVSIKLQHEDIFRSMHRI</sequence>
<name>A0A2T5RHP3_9FIRM</name>
<evidence type="ECO:0000313" key="6">
    <source>
        <dbReference type="Proteomes" id="UP000295176"/>
    </source>
</evidence>
<dbReference type="SUPFAM" id="SSF55021">
    <property type="entry name" value="ACT-like"/>
    <property type="match status" value="1"/>
</dbReference>
<evidence type="ECO:0000313" key="3">
    <source>
        <dbReference type="EMBL" id="PTV96770.1"/>
    </source>
</evidence>
<dbReference type="PANTHER" id="PTHR34875:SF6">
    <property type="entry name" value="UPF0237 PROTEIN MJ1558"/>
    <property type="match status" value="1"/>
</dbReference>
<dbReference type="InterPro" id="IPR022986">
    <property type="entry name" value="UPF0237_ACT"/>
</dbReference>
<dbReference type="Gene3D" id="3.30.70.260">
    <property type="match status" value="1"/>
</dbReference>
<comment type="caution">
    <text evidence="3">The sequence shown here is derived from an EMBL/GenBank/DDBJ whole genome shotgun (WGS) entry which is preliminary data.</text>
</comment>
<dbReference type="EMBL" id="SNXX01000021">
    <property type="protein sequence ID" value="TDP90087.1"/>
    <property type="molecule type" value="Genomic_DNA"/>
</dbReference>
<organism evidence="3 5">
    <name type="scientific">Halanaerobium saccharolyticum</name>
    <dbReference type="NCBI Taxonomy" id="43595"/>
    <lineage>
        <taxon>Bacteria</taxon>
        <taxon>Bacillati</taxon>
        <taxon>Bacillota</taxon>
        <taxon>Clostridia</taxon>
        <taxon>Halanaerobiales</taxon>
        <taxon>Halanaerobiaceae</taxon>
        <taxon>Halanaerobium</taxon>
    </lineage>
</organism>
<evidence type="ECO:0000256" key="1">
    <source>
        <dbReference type="HAMAP-Rule" id="MF_01054"/>
    </source>
</evidence>